<gene>
    <name evidence="1" type="ORF">MCOR33_006621</name>
</gene>
<accession>A0ABQ8NGY4</accession>
<reference evidence="1" key="1">
    <citation type="submission" date="2021-01" db="EMBL/GenBank/DDBJ databases">
        <title>Deciphering the adaptive evolutionary patterns associated with biogeogrpahic diversity in the finger millet blast pathogen Magnaporthe oryzae in Eastern Africa.</title>
        <authorList>
            <person name="Onyema G."/>
            <person name="Shittu T.A."/>
            <person name="Dodsworth S."/>
            <person name="Devilliers S."/>
            <person name="Muthumeenakshi S."/>
            <person name="Sreenivasaprasad S."/>
        </authorList>
    </citation>
    <scope>NUCLEOTIDE SEQUENCE</scope>
    <source>
        <strain evidence="1">D15/s37</strain>
    </source>
</reference>
<evidence type="ECO:0000313" key="2">
    <source>
        <dbReference type="Proteomes" id="UP001059893"/>
    </source>
</evidence>
<dbReference type="Proteomes" id="UP001059893">
    <property type="component" value="Unassembled WGS sequence"/>
</dbReference>
<name>A0ABQ8NGY4_PYRGI</name>
<keyword evidence="2" id="KW-1185">Reference proteome</keyword>
<proteinExistence type="predicted"/>
<comment type="caution">
    <text evidence="1">The sequence shown here is derived from an EMBL/GenBank/DDBJ whole genome shotgun (WGS) entry which is preliminary data.</text>
</comment>
<evidence type="ECO:0000313" key="1">
    <source>
        <dbReference type="EMBL" id="KAI6296909.1"/>
    </source>
</evidence>
<dbReference type="EMBL" id="JABSND010000123">
    <property type="protein sequence ID" value="KAI6296909.1"/>
    <property type="molecule type" value="Genomic_DNA"/>
</dbReference>
<organism evidence="1 2">
    <name type="scientific">Pyricularia grisea</name>
    <name type="common">Crabgrass-specific blast fungus</name>
    <name type="synonym">Magnaporthe grisea</name>
    <dbReference type="NCBI Taxonomy" id="148305"/>
    <lineage>
        <taxon>Eukaryota</taxon>
        <taxon>Fungi</taxon>
        <taxon>Dikarya</taxon>
        <taxon>Ascomycota</taxon>
        <taxon>Pezizomycotina</taxon>
        <taxon>Sordariomycetes</taxon>
        <taxon>Sordariomycetidae</taxon>
        <taxon>Magnaporthales</taxon>
        <taxon>Pyriculariaceae</taxon>
        <taxon>Pyricularia</taxon>
    </lineage>
</organism>
<sequence>MAHTRLPRSMTSIFRQYRDDADTVATWLVKTALEYNYDEATLSTTRNPKE</sequence>
<protein>
    <submittedName>
        <fullName evidence="1">Uncharacterized protein</fullName>
    </submittedName>
</protein>